<accession>A0A2A4ET80</accession>
<dbReference type="GO" id="GO:0016746">
    <property type="term" value="F:acyltransferase activity"/>
    <property type="evidence" value="ECO:0007669"/>
    <property type="project" value="InterPro"/>
</dbReference>
<dbReference type="PANTHER" id="PTHR43074:SF1">
    <property type="entry name" value="BETA-KETOACYL SYNTHASE FAMILY PROTEIN-RELATED"/>
    <property type="match status" value="1"/>
</dbReference>
<protein>
    <recommendedName>
        <fullName evidence="4">Ketosynthase family 3 (KS3) domain-containing protein</fullName>
    </recommendedName>
</protein>
<keyword evidence="2" id="KW-0808">Transferase</keyword>
<feature type="domain" description="Ketosynthase family 3 (KS3)" evidence="4">
    <location>
        <begin position="1"/>
        <end position="433"/>
    </location>
</feature>
<dbReference type="InterPro" id="IPR014031">
    <property type="entry name" value="Ketoacyl_synth_C"/>
</dbReference>
<dbReference type="SUPFAM" id="SSF54637">
    <property type="entry name" value="Thioesterase/thiol ester dehydrase-isomerase"/>
    <property type="match status" value="2"/>
</dbReference>
<keyword evidence="1" id="KW-0456">Lyase</keyword>
<evidence type="ECO:0000256" key="2">
    <source>
        <dbReference type="RuleBase" id="RU003694"/>
    </source>
</evidence>
<dbReference type="Pfam" id="PF07977">
    <property type="entry name" value="FabA"/>
    <property type="match status" value="1"/>
</dbReference>
<reference evidence="5 6" key="1">
    <citation type="submission" date="2017-01" db="EMBL/GenBank/DDBJ databases">
        <title>Whole-Genome Shotgun Sequencing of Two beta-Proteobacterial Species in Search of the Bulgecin Biosynthetic Cluster.</title>
        <authorList>
            <person name="Horsman M.E."/>
            <person name="Marous D.R."/>
            <person name="Li R."/>
            <person name="Oliver R.A."/>
            <person name="Byun B."/>
            <person name="Emrich S.J."/>
            <person name="Boggess B."/>
            <person name="Townsend C.A."/>
            <person name="Mobashery S."/>
        </authorList>
    </citation>
    <scope>NUCLEOTIDE SEQUENCE [LARGE SCALE GENOMIC DNA]</scope>
    <source>
        <strain evidence="5 6">ATCC 31363</strain>
    </source>
</reference>
<dbReference type="Gene3D" id="3.40.366.10">
    <property type="entry name" value="Malonyl-Coenzyme A Acyl Carrier Protein, domain 2"/>
    <property type="match status" value="1"/>
</dbReference>
<dbReference type="SUPFAM" id="SSF53901">
    <property type="entry name" value="Thiolase-like"/>
    <property type="match status" value="2"/>
</dbReference>
<organism evidence="5 6">
    <name type="scientific">Paraburkholderia acidicola</name>
    <dbReference type="NCBI Taxonomy" id="1912599"/>
    <lineage>
        <taxon>Bacteria</taxon>
        <taxon>Pseudomonadati</taxon>
        <taxon>Pseudomonadota</taxon>
        <taxon>Betaproteobacteria</taxon>
        <taxon>Burkholderiales</taxon>
        <taxon>Burkholderiaceae</taxon>
        <taxon>Paraburkholderia</taxon>
    </lineage>
</organism>
<evidence type="ECO:0000259" key="4">
    <source>
        <dbReference type="PROSITE" id="PS52004"/>
    </source>
</evidence>
<dbReference type="Proteomes" id="UP000218022">
    <property type="component" value="Unassembled WGS sequence"/>
</dbReference>
<dbReference type="Gene3D" id="3.40.47.10">
    <property type="match status" value="2"/>
</dbReference>
<dbReference type="CDD" id="cd00833">
    <property type="entry name" value="PKS"/>
    <property type="match status" value="1"/>
</dbReference>
<evidence type="ECO:0000256" key="3">
    <source>
        <dbReference type="SAM" id="MobiDB-lite"/>
    </source>
</evidence>
<proteinExistence type="inferred from homology"/>
<dbReference type="InterPro" id="IPR020841">
    <property type="entry name" value="PKS_Beta-ketoAc_synthase_dom"/>
</dbReference>
<dbReference type="InterPro" id="IPR014030">
    <property type="entry name" value="Ketoacyl_synth_N"/>
</dbReference>
<sequence>MLALDILGLGCLLPDASSLDTFWANLLAGKRSIREAGATDWGIDPTRLRGTGNDRTPSIELARPRDYTFDPHGYHLPADFLAAQDRCLQWPLAAARDALLDAGLWPAGTERLARTGLLLGSYAWAVGAASDTLTRPLYERAIAEAFDTVAPQAHLRLAPGRALAGTHAQSARIGGGLVRGIAGALGLGGPRYSLDAACATSLYALRLAALHIAAGEADAMLVVAASAFDPLYANLGFAATQALPDGIPSRPFDARSTGLAPGEGAVAMLVRRAEAGTSTYGVIRAIGLSSDGSGKTLTAPNTQGQQLACERAYADAGVAPSSVGYVECHATGTQMGDRVELETMSAVFGTGQAVGSVKSNLGHLLTAAGAAGLLKTVLAMREGVLPPTAGVEQPLSSEADIVCALRPWPDGLRRAAVNAFGFGGVNAHLVVDAPGAVSATLKHSVEDTVHGSTATPPLLTGLAATVGDCVGLDAVIEAIQQAKPRLHDAPPAQFAGLPFATPRGAYLDRVAIDALRLRLPPKDLERLHPQQPLMLAVGDAALRDAGIAVGTCTAVIIAASMDHSVHRLLARWESGWRLADALAAAGLPLDDEERGKLDQAVADALHTPADAAVALGYIGNLLASRIASAWDFSGPAFTLSGDETTALRALDLGARMLAEGVADAVLVGAIDLGGTIENLLVRHANGEPVQNPLAEGACALVLEPAATHDQARAYAQWLGAGFADSLADAGQFARQRAGLADATPVGLVEVGAVPAAALVAPLAQAACPALASSAAIFGDGRMLTPLLGVLNAALALSARRLPGWAGLDAAAASNDEQAAGFDTPKALAALGLDQAYAPAASTPWFRPAGELRHAAVLACDPDGSAGHALLREAPVALSRSAPATTLPLLLTITAQTRDELLARLRELITAPAELGSRARQTLRSYDADAPLALALLADDVDGLLEEARAALTQLPAAQEWQSPRGSRFSAAPLGGEGGVAFVYSPLNTAFCGLARGVGALLPDALDTLDARYRDAGAAMGAALLYPQRLTALDPETRMNIEQRLLTDNQALIGAGVLSSWLYTRLLKERIGIEPTAVFGHSLGQLSMLFANDVWEPGDAWAARLDQFGEHLQRLAGDKLAVREHWQLADDEPLEWANYLLLAPADAVKAAAEGETRAYVSLVNAPDEVTLIGEQAACARVLKKLGIGAISAPDSLVVHCDPAQAERAGIATVCTTSQVGPAAPALLFAGGAPTSWTPQGIAGRIAGDLVSPLDFAALTEQAYARGARLFVEMGPGANCSRWIGKTLHGRPHVSFAMSRRDQDDVQNFGRLVALLVAHRVPLDMARVWGFADESSAPAKPALYKELRFQQPALAGVLVDNLRRLGVDQALQRAAAGASSNVSHEKSKAAIGLAQDTRTDMPRERPIAAPVPASNTRKAVPQSNPVVSVPAVHQDTPPQTIEQHSSELGAALLAIAARRAQAHGAWLEQHRQSLTSLLGPAPVAAPAAHDERSAKPAAPRQAKASLYNESDVMEFAEGRISHVFGPAYAAADLLPRRLRLPGPPFLALSRVTHMSGTHGQLHASRIRTEFDVPDPAWNSVDGQTCYLALDAQGVLFLAGWLGMDAQNQGRRVYRWLDAVLTFQGDTPRAGECVEYDIQIVDSFRNGDSLLFKTEFQASTNGRPLLKIERCTAGFFTYEELATGAGIGEQHKAVRQPAAQPFVPPLQPPTRALETQDLVALAHGDIAGVLSASHAAGGPNPSLRLSPTITHMIERIPYIRSTGGVCGLGGSMAEFRLDPQHWAVRAHFKDDPVFPGPCMLEGAFQLLQVHALALGLGRGLRGARFQPVCGRPVQARFRAQVLPRGQVFGYRADIIEIGLDPEPYLIADIDLIDAGRVTGRIEGLGVRLVGAAVNPAVNPALDHAVDTTAVRDRGVLA</sequence>
<comment type="caution">
    <text evidence="5">The sequence shown here is derived from an EMBL/GenBank/DDBJ whole genome shotgun (WGS) entry which is preliminary data.</text>
</comment>
<dbReference type="InterPro" id="IPR052568">
    <property type="entry name" value="PKS-FAS_Synthase"/>
</dbReference>
<name>A0A2A4ET80_9BURK</name>
<dbReference type="SMART" id="SM00825">
    <property type="entry name" value="PKS_KS"/>
    <property type="match status" value="1"/>
</dbReference>
<gene>
    <name evidence="5" type="ORF">BWP39_29895</name>
</gene>
<comment type="similarity">
    <text evidence="2">Belongs to the thiolase-like superfamily. Beta-ketoacyl-ACP synthases family.</text>
</comment>
<dbReference type="EMBL" id="MTZV01000006">
    <property type="protein sequence ID" value="PCE23897.1"/>
    <property type="molecule type" value="Genomic_DNA"/>
</dbReference>
<dbReference type="InterPro" id="IPR013114">
    <property type="entry name" value="FabA_FabZ"/>
</dbReference>
<dbReference type="InterPro" id="IPR029069">
    <property type="entry name" value="HotDog_dom_sf"/>
</dbReference>
<dbReference type="InterPro" id="IPR016039">
    <property type="entry name" value="Thiolase-like"/>
</dbReference>
<dbReference type="GO" id="GO:0016829">
    <property type="term" value="F:lyase activity"/>
    <property type="evidence" value="ECO:0007669"/>
    <property type="project" value="UniProtKB-KW"/>
</dbReference>
<dbReference type="RefSeq" id="WP_096725786.1">
    <property type="nucleotide sequence ID" value="NZ_MTZV01000006.1"/>
</dbReference>
<dbReference type="OrthoDB" id="9778690at2"/>
<dbReference type="PANTHER" id="PTHR43074">
    <property type="entry name" value="OMEGA-3 POLYUNSATURATED FATTY ACID SYNTHASE PFAB-RELATED"/>
    <property type="match status" value="1"/>
</dbReference>
<dbReference type="PROSITE" id="PS52004">
    <property type="entry name" value="KS3_2"/>
    <property type="match status" value="1"/>
</dbReference>
<dbReference type="Gene3D" id="3.10.129.10">
    <property type="entry name" value="Hotdog Thioesterase"/>
    <property type="match status" value="2"/>
</dbReference>
<dbReference type="SUPFAM" id="SSF52151">
    <property type="entry name" value="FabD/lysophospholipase-like"/>
    <property type="match status" value="1"/>
</dbReference>
<evidence type="ECO:0000313" key="6">
    <source>
        <dbReference type="Proteomes" id="UP000218022"/>
    </source>
</evidence>
<dbReference type="InterPro" id="IPR016035">
    <property type="entry name" value="Acyl_Trfase/lysoPLipase"/>
</dbReference>
<dbReference type="Pfam" id="PF00109">
    <property type="entry name" value="ketoacyl-synt"/>
    <property type="match status" value="2"/>
</dbReference>
<dbReference type="Pfam" id="PF02801">
    <property type="entry name" value="Ketoacyl-synt_C"/>
    <property type="match status" value="1"/>
</dbReference>
<feature type="region of interest" description="Disordered" evidence="3">
    <location>
        <begin position="1480"/>
        <end position="1500"/>
    </location>
</feature>
<dbReference type="InterPro" id="IPR001227">
    <property type="entry name" value="Ac_transferase_dom_sf"/>
</dbReference>
<evidence type="ECO:0000313" key="5">
    <source>
        <dbReference type="EMBL" id="PCE23897.1"/>
    </source>
</evidence>
<dbReference type="Gene3D" id="3.30.70.250">
    <property type="entry name" value="Malonyl-CoA ACP transacylase, ACP-binding"/>
    <property type="match status" value="1"/>
</dbReference>
<evidence type="ECO:0000256" key="1">
    <source>
        <dbReference type="ARBA" id="ARBA00023239"/>
    </source>
</evidence>